<dbReference type="InterPro" id="IPR047641">
    <property type="entry name" value="ABC_transpr_MalK/UgpC-like"/>
</dbReference>
<dbReference type="CDD" id="cd03301">
    <property type="entry name" value="ABC_MalK_N"/>
    <property type="match status" value="1"/>
</dbReference>
<evidence type="ECO:0000256" key="5">
    <source>
        <dbReference type="ARBA" id="ARBA00022967"/>
    </source>
</evidence>
<dbReference type="EMBL" id="JAWSTH010000012">
    <property type="protein sequence ID" value="MDW5594079.1"/>
    <property type="molecule type" value="Genomic_DNA"/>
</dbReference>
<dbReference type="InterPro" id="IPR008995">
    <property type="entry name" value="Mo/tungstate-bd_C_term_dom"/>
</dbReference>
<keyword evidence="5" id="KW-1278">Translocase</keyword>
<dbReference type="InterPro" id="IPR015855">
    <property type="entry name" value="ABC_transpr_MalK-like"/>
</dbReference>
<keyword evidence="1" id="KW-0813">Transport</keyword>
<keyword evidence="2" id="KW-1003">Cell membrane</keyword>
<evidence type="ECO:0000256" key="4">
    <source>
        <dbReference type="ARBA" id="ARBA00022840"/>
    </source>
</evidence>
<dbReference type="InterPro" id="IPR012340">
    <property type="entry name" value="NA-bd_OB-fold"/>
</dbReference>
<evidence type="ECO:0000256" key="3">
    <source>
        <dbReference type="ARBA" id="ARBA00022741"/>
    </source>
</evidence>
<dbReference type="InterPro" id="IPR003439">
    <property type="entry name" value="ABC_transporter-like_ATP-bd"/>
</dbReference>
<dbReference type="RefSeq" id="WP_318596337.1">
    <property type="nucleotide sequence ID" value="NZ_JAWSTH010000012.1"/>
</dbReference>
<gene>
    <name evidence="8" type="ORF">R7226_07020</name>
</gene>
<dbReference type="InterPro" id="IPR017871">
    <property type="entry name" value="ABC_transporter-like_CS"/>
</dbReference>
<dbReference type="GO" id="GO:0005524">
    <property type="term" value="F:ATP binding"/>
    <property type="evidence" value="ECO:0007669"/>
    <property type="project" value="UniProtKB-KW"/>
</dbReference>
<keyword evidence="6" id="KW-0472">Membrane</keyword>
<evidence type="ECO:0000256" key="6">
    <source>
        <dbReference type="ARBA" id="ARBA00023136"/>
    </source>
</evidence>
<dbReference type="PROSITE" id="PS00211">
    <property type="entry name" value="ABC_TRANSPORTER_1"/>
    <property type="match status" value="1"/>
</dbReference>
<dbReference type="SUPFAM" id="SSF52540">
    <property type="entry name" value="P-loop containing nucleoside triphosphate hydrolases"/>
    <property type="match status" value="1"/>
</dbReference>
<dbReference type="PROSITE" id="PS50893">
    <property type="entry name" value="ABC_TRANSPORTER_2"/>
    <property type="match status" value="1"/>
</dbReference>
<accession>A0ABU4HPU7</accession>
<dbReference type="Gene3D" id="2.40.50.100">
    <property type="match status" value="1"/>
</dbReference>
<reference evidence="9" key="1">
    <citation type="submission" date="2023-07" db="EMBL/GenBank/DDBJ databases">
        <title>Conexibacter stalactiti sp. nov., isolated from stalactites in a lava cave and emended description of the genus Conexibacter.</title>
        <authorList>
            <person name="Lee S.D."/>
        </authorList>
    </citation>
    <scope>NUCLEOTIDE SEQUENCE [LARGE SCALE GENOMIC DNA]</scope>
    <source>
        <strain evidence="9">KCTC 39840</strain>
    </source>
</reference>
<keyword evidence="3" id="KW-0547">Nucleotide-binding</keyword>
<evidence type="ECO:0000259" key="7">
    <source>
        <dbReference type="PROSITE" id="PS50893"/>
    </source>
</evidence>
<sequence>MASIRFDGVTKRYKDGTLAVDDLRLDIPDGEFLILVGPSGCGKTTALRMLAGLEEISEGEIVLGDRVINDVEPGDRDVAMIFQNYALFPHMTVYDNMAFPLRMRRVAKKEVAEGVRAAAQLLGLGELLRRRPNQLSGGQRQRVAMGRAIVRQPAAFLMDEPLSNLDAKLRTQMRGELARMHRRLGTTTLYVTHDQTEAMTLGSRVAVMRNGIVQQVGAPQELYRNPANAFVARFIGSPPMNVMRGALEDGRLRVTGQEDGAGVDVGGRWPGQTREVLVGIRPEDWRLGAEPAPGEALTLRGEVEVVEELGAETIVYFRHAAAAVDVAGEDDGIGETFAARSEGGGRLPAPGDRVAFHASASALHVFDAGTGEAVAAPLHAASPAA</sequence>
<evidence type="ECO:0000256" key="2">
    <source>
        <dbReference type="ARBA" id="ARBA00022475"/>
    </source>
</evidence>
<dbReference type="Pfam" id="PF08402">
    <property type="entry name" value="TOBE_2"/>
    <property type="match status" value="1"/>
</dbReference>
<dbReference type="SUPFAM" id="SSF50331">
    <property type="entry name" value="MOP-like"/>
    <property type="match status" value="1"/>
</dbReference>
<dbReference type="InterPro" id="IPR013611">
    <property type="entry name" value="Transp-assoc_OB_typ2"/>
</dbReference>
<keyword evidence="9" id="KW-1185">Reference proteome</keyword>
<evidence type="ECO:0000313" key="9">
    <source>
        <dbReference type="Proteomes" id="UP001284601"/>
    </source>
</evidence>
<dbReference type="Pfam" id="PF00005">
    <property type="entry name" value="ABC_tran"/>
    <property type="match status" value="1"/>
</dbReference>
<protein>
    <submittedName>
        <fullName evidence="8">ABC transporter ATP-binding protein</fullName>
    </submittedName>
</protein>
<organism evidence="8 9">
    <name type="scientific">Conexibacter stalactiti</name>
    <dbReference type="NCBI Taxonomy" id="1940611"/>
    <lineage>
        <taxon>Bacteria</taxon>
        <taxon>Bacillati</taxon>
        <taxon>Actinomycetota</taxon>
        <taxon>Thermoleophilia</taxon>
        <taxon>Solirubrobacterales</taxon>
        <taxon>Conexibacteraceae</taxon>
        <taxon>Conexibacter</taxon>
    </lineage>
</organism>
<name>A0ABU4HPU7_9ACTN</name>
<dbReference type="PANTHER" id="PTHR43875">
    <property type="entry name" value="MALTODEXTRIN IMPORT ATP-BINDING PROTEIN MSMX"/>
    <property type="match status" value="1"/>
</dbReference>
<dbReference type="NCBIfam" id="NF008653">
    <property type="entry name" value="PRK11650.1"/>
    <property type="match status" value="1"/>
</dbReference>
<comment type="caution">
    <text evidence="8">The sequence shown here is derived from an EMBL/GenBank/DDBJ whole genome shotgun (WGS) entry which is preliminary data.</text>
</comment>
<dbReference type="PANTHER" id="PTHR43875:SF15">
    <property type="entry name" value="TREHALOSE IMPORT ATP-BINDING PROTEIN SUGC"/>
    <property type="match status" value="1"/>
</dbReference>
<dbReference type="Gene3D" id="3.40.50.300">
    <property type="entry name" value="P-loop containing nucleotide triphosphate hydrolases"/>
    <property type="match status" value="1"/>
</dbReference>
<proteinExistence type="predicted"/>
<evidence type="ECO:0000313" key="8">
    <source>
        <dbReference type="EMBL" id="MDW5594079.1"/>
    </source>
</evidence>
<dbReference type="SMART" id="SM00382">
    <property type="entry name" value="AAA"/>
    <property type="match status" value="1"/>
</dbReference>
<keyword evidence="4 8" id="KW-0067">ATP-binding</keyword>
<dbReference type="InterPro" id="IPR003593">
    <property type="entry name" value="AAA+_ATPase"/>
</dbReference>
<feature type="domain" description="ABC transporter" evidence="7">
    <location>
        <begin position="4"/>
        <end position="235"/>
    </location>
</feature>
<dbReference type="InterPro" id="IPR027417">
    <property type="entry name" value="P-loop_NTPase"/>
</dbReference>
<dbReference type="Gene3D" id="2.40.50.140">
    <property type="entry name" value="Nucleic acid-binding proteins"/>
    <property type="match status" value="1"/>
</dbReference>
<evidence type="ECO:0000256" key="1">
    <source>
        <dbReference type="ARBA" id="ARBA00022448"/>
    </source>
</evidence>
<dbReference type="Proteomes" id="UP001284601">
    <property type="component" value="Unassembled WGS sequence"/>
</dbReference>